<dbReference type="InterPro" id="IPR050723">
    <property type="entry name" value="CFA/CMAS"/>
</dbReference>
<proteinExistence type="inferred from homology"/>
<keyword evidence="3 7" id="KW-0808">Transferase</keyword>
<dbReference type="AlphaFoldDB" id="A0A5Q2RJC6"/>
<organism evidence="7 8">
    <name type="scientific">Actinomarinicola tropica</name>
    <dbReference type="NCBI Taxonomy" id="2789776"/>
    <lineage>
        <taxon>Bacteria</taxon>
        <taxon>Bacillati</taxon>
        <taxon>Actinomycetota</taxon>
        <taxon>Acidimicrobiia</taxon>
        <taxon>Acidimicrobiales</taxon>
        <taxon>Iamiaceae</taxon>
        <taxon>Actinomarinicola</taxon>
    </lineage>
</organism>
<dbReference type="GO" id="GO:0008610">
    <property type="term" value="P:lipid biosynthetic process"/>
    <property type="evidence" value="ECO:0007669"/>
    <property type="project" value="InterPro"/>
</dbReference>
<dbReference type="EMBL" id="CP045851">
    <property type="protein sequence ID" value="QGG94127.1"/>
    <property type="molecule type" value="Genomic_DNA"/>
</dbReference>
<evidence type="ECO:0000313" key="8">
    <source>
        <dbReference type="Proteomes" id="UP000334019"/>
    </source>
</evidence>
<sequence>MIAQPEPSSAAPEGKHASATAAADLVAPLVDALAPNLALRVEVWDGTAVGPPDVPTVRIRSVDALRRLLWAPGELGLGRAYVAGDLDIDGDIFDAVAALRPAGSQLRIGPRQVAAVITAARRAGALARPLPPPPEEARPRGPRHSIARDARVVSHHYDVGNDFYRIVLGPSMTYSCARFTDPAMKLEEAQASKHDLVCRKLGLDERPGARLLDVGCGWGSMAIHAATRYRARVVGITISREQRDSARQRVAEAGVADLVDIRLQDYRDLTREPFDAISSIGMSEHVCRARIEAYFSGLVSLLAPRGRLLNHAISAVGGAKMGRRTFMGRYVFPDGELLDVGDTVLAMEAAGLEVRDVESLREHYAATLRHWVANLEARWDEAIALVGERRARVWRLYMAACAVGFEDGGLAVHQVLGVARHLDGTSAMPPTRDGWDTGPVT</sequence>
<dbReference type="KEGG" id="atq:GH723_02870"/>
<dbReference type="Gene3D" id="3.40.50.150">
    <property type="entry name" value="Vaccinia Virus protein VP39"/>
    <property type="match status" value="1"/>
</dbReference>
<dbReference type="CDD" id="cd02440">
    <property type="entry name" value="AdoMet_MTases"/>
    <property type="match status" value="1"/>
</dbReference>
<dbReference type="PIRSF" id="PIRSF003085">
    <property type="entry name" value="CMAS"/>
    <property type="match status" value="1"/>
</dbReference>
<dbReference type="PANTHER" id="PTHR43667:SF1">
    <property type="entry name" value="CYCLOPROPANE-FATTY-ACYL-PHOSPHOLIPID SYNTHASE"/>
    <property type="match status" value="1"/>
</dbReference>
<keyword evidence="4" id="KW-0949">S-adenosyl-L-methionine</keyword>
<gene>
    <name evidence="7" type="ORF">GH723_02870</name>
</gene>
<evidence type="ECO:0000256" key="4">
    <source>
        <dbReference type="ARBA" id="ARBA00022691"/>
    </source>
</evidence>
<dbReference type="SUPFAM" id="SSF53335">
    <property type="entry name" value="S-adenosyl-L-methionine-dependent methyltransferases"/>
    <property type="match status" value="1"/>
</dbReference>
<evidence type="ECO:0000313" key="7">
    <source>
        <dbReference type="EMBL" id="QGG94127.1"/>
    </source>
</evidence>
<dbReference type="Pfam" id="PF02353">
    <property type="entry name" value="CMAS"/>
    <property type="match status" value="1"/>
</dbReference>
<evidence type="ECO:0000256" key="3">
    <source>
        <dbReference type="ARBA" id="ARBA00022679"/>
    </source>
</evidence>
<keyword evidence="8" id="KW-1185">Reference proteome</keyword>
<keyword evidence="2 7" id="KW-0489">Methyltransferase</keyword>
<dbReference type="GO" id="GO:0032259">
    <property type="term" value="P:methylation"/>
    <property type="evidence" value="ECO:0007669"/>
    <property type="project" value="UniProtKB-KW"/>
</dbReference>
<evidence type="ECO:0000256" key="2">
    <source>
        <dbReference type="ARBA" id="ARBA00022603"/>
    </source>
</evidence>
<name>A0A5Q2RJC6_9ACTN</name>
<dbReference type="InterPro" id="IPR003333">
    <property type="entry name" value="CMAS"/>
</dbReference>
<reference evidence="7 8" key="1">
    <citation type="submission" date="2019-11" db="EMBL/GenBank/DDBJ databases">
        <authorList>
            <person name="He Y."/>
        </authorList>
    </citation>
    <scope>NUCLEOTIDE SEQUENCE [LARGE SCALE GENOMIC DNA]</scope>
    <source>
        <strain evidence="7 8">SCSIO 58843</strain>
    </source>
</reference>
<comment type="similarity">
    <text evidence="1">Belongs to the CFA/CMAS family.</text>
</comment>
<dbReference type="Proteomes" id="UP000334019">
    <property type="component" value="Chromosome"/>
</dbReference>
<evidence type="ECO:0000256" key="6">
    <source>
        <dbReference type="PIRSR" id="PIRSR003085-1"/>
    </source>
</evidence>
<dbReference type="GO" id="GO:0008168">
    <property type="term" value="F:methyltransferase activity"/>
    <property type="evidence" value="ECO:0007669"/>
    <property type="project" value="UniProtKB-KW"/>
</dbReference>
<evidence type="ECO:0000256" key="5">
    <source>
        <dbReference type="ARBA" id="ARBA00023098"/>
    </source>
</evidence>
<dbReference type="InterPro" id="IPR029063">
    <property type="entry name" value="SAM-dependent_MTases_sf"/>
</dbReference>
<evidence type="ECO:0000256" key="1">
    <source>
        <dbReference type="ARBA" id="ARBA00010815"/>
    </source>
</evidence>
<dbReference type="PANTHER" id="PTHR43667">
    <property type="entry name" value="CYCLOPROPANE-FATTY-ACYL-PHOSPHOLIPID SYNTHASE"/>
    <property type="match status" value="1"/>
</dbReference>
<dbReference type="RefSeq" id="WP_153758233.1">
    <property type="nucleotide sequence ID" value="NZ_CP045851.1"/>
</dbReference>
<accession>A0A5Q2RJC6</accession>
<protein>
    <submittedName>
        <fullName evidence="7">Methyltransferase domain-containing protein</fullName>
    </submittedName>
</protein>
<feature type="active site" evidence="6">
    <location>
        <position position="401"/>
    </location>
</feature>
<keyword evidence="5" id="KW-0443">Lipid metabolism</keyword>